<keyword evidence="1" id="KW-0472">Membrane</keyword>
<evidence type="ECO:0000313" key="3">
    <source>
        <dbReference type="EMBL" id="NER17616.1"/>
    </source>
</evidence>
<gene>
    <name evidence="3" type="ORF">GWK10_10365</name>
</gene>
<keyword evidence="4" id="KW-1185">Reference proteome</keyword>
<feature type="transmembrane region" description="Helical" evidence="1">
    <location>
        <begin position="84"/>
        <end position="111"/>
    </location>
</feature>
<dbReference type="RefSeq" id="WP_164032293.1">
    <property type="nucleotide sequence ID" value="NZ_JAABOQ010000004.1"/>
</dbReference>
<dbReference type="GO" id="GO:0000156">
    <property type="term" value="F:phosphorelay response regulator activity"/>
    <property type="evidence" value="ECO:0007669"/>
    <property type="project" value="InterPro"/>
</dbReference>
<organism evidence="3 4">
    <name type="scientific">Spongiivirga citrea</name>
    <dbReference type="NCBI Taxonomy" id="1481457"/>
    <lineage>
        <taxon>Bacteria</taxon>
        <taxon>Pseudomonadati</taxon>
        <taxon>Bacteroidota</taxon>
        <taxon>Flavobacteriia</taxon>
        <taxon>Flavobacteriales</taxon>
        <taxon>Flavobacteriaceae</taxon>
        <taxon>Spongiivirga</taxon>
    </lineage>
</organism>
<dbReference type="SMART" id="SM00850">
    <property type="entry name" value="LytTR"/>
    <property type="match status" value="1"/>
</dbReference>
<feature type="transmembrane region" description="Helical" evidence="1">
    <location>
        <begin position="12"/>
        <end position="31"/>
    </location>
</feature>
<keyword evidence="1" id="KW-0812">Transmembrane</keyword>
<proteinExistence type="predicted"/>
<dbReference type="PANTHER" id="PTHR37299">
    <property type="entry name" value="TRANSCRIPTIONAL REGULATOR-RELATED"/>
    <property type="match status" value="1"/>
</dbReference>
<dbReference type="Pfam" id="PF04397">
    <property type="entry name" value="LytTR"/>
    <property type="match status" value="1"/>
</dbReference>
<evidence type="ECO:0000313" key="4">
    <source>
        <dbReference type="Proteomes" id="UP000474296"/>
    </source>
</evidence>
<dbReference type="InterPro" id="IPR007492">
    <property type="entry name" value="LytTR_DNA-bd_dom"/>
</dbReference>
<dbReference type="InterPro" id="IPR046947">
    <property type="entry name" value="LytR-like"/>
</dbReference>
<dbReference type="GO" id="GO:0003677">
    <property type="term" value="F:DNA binding"/>
    <property type="evidence" value="ECO:0007669"/>
    <property type="project" value="InterPro"/>
</dbReference>
<protein>
    <submittedName>
        <fullName evidence="3">LytTR family transcriptional regulator</fullName>
    </submittedName>
</protein>
<feature type="transmembrane region" description="Helical" evidence="1">
    <location>
        <begin position="51"/>
        <end position="72"/>
    </location>
</feature>
<dbReference type="PANTHER" id="PTHR37299:SF1">
    <property type="entry name" value="STAGE 0 SPORULATION PROTEIN A HOMOLOG"/>
    <property type="match status" value="1"/>
</dbReference>
<dbReference type="AlphaFoldDB" id="A0A6M0CI26"/>
<dbReference type="EMBL" id="JAABOQ010000004">
    <property type="protein sequence ID" value="NER17616.1"/>
    <property type="molecule type" value="Genomic_DNA"/>
</dbReference>
<dbReference type="Gene3D" id="2.40.50.1020">
    <property type="entry name" value="LytTr DNA-binding domain"/>
    <property type="match status" value="1"/>
</dbReference>
<sequence length="275" mass="31921">MKAIIILLKQKINFSNFWVKTGLIVITLSIFANHLSKPENFPLHKSYKFPWFPIVVSILLAGIALIIAYFNFNYFKRRHLVEKVTVHLIFRFLFTTLGYISIVYILFYFTLNGLINGINSYNLYGLLTGYSISMLSCTIVITLLFATDIYRLHKFASIQGKLKVEHAGKITLVGYDEIAFFYSENKIVYIIKTDGTSIVTDFTLNEVEPKISEQSFFRANRQTILHARSIEQVQSIENGKLQVLLKPTLFDKNAFQITISRYKKQAFMDWFENKM</sequence>
<feature type="transmembrane region" description="Helical" evidence="1">
    <location>
        <begin position="123"/>
        <end position="146"/>
    </location>
</feature>
<reference evidence="3 4" key="1">
    <citation type="submission" date="2020-01" db="EMBL/GenBank/DDBJ databases">
        <title>Spongiivirga citrea KCTC 32990T.</title>
        <authorList>
            <person name="Wang G."/>
        </authorList>
    </citation>
    <scope>NUCLEOTIDE SEQUENCE [LARGE SCALE GENOMIC DNA]</scope>
    <source>
        <strain evidence="3 4">KCTC 32990</strain>
    </source>
</reference>
<accession>A0A6M0CI26</accession>
<evidence type="ECO:0000259" key="2">
    <source>
        <dbReference type="PROSITE" id="PS50930"/>
    </source>
</evidence>
<dbReference type="Proteomes" id="UP000474296">
    <property type="component" value="Unassembled WGS sequence"/>
</dbReference>
<dbReference type="PROSITE" id="PS50930">
    <property type="entry name" value="HTH_LYTTR"/>
    <property type="match status" value="1"/>
</dbReference>
<keyword evidence="1" id="KW-1133">Transmembrane helix</keyword>
<comment type="caution">
    <text evidence="3">The sequence shown here is derived from an EMBL/GenBank/DDBJ whole genome shotgun (WGS) entry which is preliminary data.</text>
</comment>
<feature type="domain" description="HTH LytTR-type" evidence="2">
    <location>
        <begin position="162"/>
        <end position="246"/>
    </location>
</feature>
<name>A0A6M0CI26_9FLAO</name>
<evidence type="ECO:0000256" key="1">
    <source>
        <dbReference type="SAM" id="Phobius"/>
    </source>
</evidence>